<evidence type="ECO:0000313" key="2">
    <source>
        <dbReference type="EMBL" id="GFR51067.1"/>
    </source>
</evidence>
<feature type="compositionally biased region" description="Low complexity" evidence="1">
    <location>
        <begin position="1"/>
        <end position="16"/>
    </location>
</feature>
<dbReference type="Proteomes" id="UP001054857">
    <property type="component" value="Unassembled WGS sequence"/>
</dbReference>
<gene>
    <name evidence="2" type="ORF">Agub_g13391</name>
</gene>
<dbReference type="AlphaFoldDB" id="A0AAD3HSB6"/>
<organism evidence="2 3">
    <name type="scientific">Astrephomene gubernaculifera</name>
    <dbReference type="NCBI Taxonomy" id="47775"/>
    <lineage>
        <taxon>Eukaryota</taxon>
        <taxon>Viridiplantae</taxon>
        <taxon>Chlorophyta</taxon>
        <taxon>core chlorophytes</taxon>
        <taxon>Chlorophyceae</taxon>
        <taxon>CS clade</taxon>
        <taxon>Chlamydomonadales</taxon>
        <taxon>Astrephomenaceae</taxon>
        <taxon>Astrephomene</taxon>
    </lineage>
</organism>
<name>A0AAD3HSB6_9CHLO</name>
<dbReference type="PANTHER" id="PTHR31600:SF2">
    <property type="entry name" value="GAMETE ENRICHED GENE 10 PROTEIN-RELATED"/>
    <property type="match status" value="1"/>
</dbReference>
<protein>
    <submittedName>
        <fullName evidence="2">Uncharacterized protein</fullName>
    </submittedName>
</protein>
<accession>A0AAD3HSB6</accession>
<feature type="region of interest" description="Disordered" evidence="1">
    <location>
        <begin position="1"/>
        <end position="32"/>
    </location>
</feature>
<keyword evidence="3" id="KW-1185">Reference proteome</keyword>
<reference evidence="2 3" key="1">
    <citation type="journal article" date="2021" name="Sci. Rep.">
        <title>Genome sequencing of the multicellular alga Astrephomene provides insights into convergent evolution of germ-soma differentiation.</title>
        <authorList>
            <person name="Yamashita S."/>
            <person name="Yamamoto K."/>
            <person name="Matsuzaki R."/>
            <person name="Suzuki S."/>
            <person name="Yamaguchi H."/>
            <person name="Hirooka S."/>
            <person name="Minakuchi Y."/>
            <person name="Miyagishima S."/>
            <person name="Kawachi M."/>
            <person name="Toyoda A."/>
            <person name="Nozaki H."/>
        </authorList>
    </citation>
    <scope>NUCLEOTIDE SEQUENCE [LARGE SCALE GENOMIC DNA]</scope>
    <source>
        <strain evidence="2 3">NIES-4017</strain>
    </source>
</reference>
<evidence type="ECO:0000313" key="3">
    <source>
        <dbReference type="Proteomes" id="UP001054857"/>
    </source>
</evidence>
<comment type="caution">
    <text evidence="2">The sequence shown here is derived from an EMBL/GenBank/DDBJ whole genome shotgun (WGS) entry which is preliminary data.</text>
</comment>
<dbReference type="EMBL" id="BMAR01000045">
    <property type="protein sequence ID" value="GFR51067.1"/>
    <property type="molecule type" value="Genomic_DNA"/>
</dbReference>
<dbReference type="InterPro" id="IPR052994">
    <property type="entry name" value="Tiny_macrocysts_regulators"/>
</dbReference>
<dbReference type="PANTHER" id="PTHR31600">
    <property type="entry name" value="TINY MACROCYSTS PROTEIN B-RELATED"/>
    <property type="match status" value="1"/>
</dbReference>
<evidence type="ECO:0000256" key="1">
    <source>
        <dbReference type="SAM" id="MobiDB-lite"/>
    </source>
</evidence>
<sequence>MSSASVSSYGSSVEGSIAGGLRPNALQPGDDDNIFDEPHTVQLGIFGVLYTVSKEKQLTSVKFAFFRFFLDFLQLWLLVVNPAYGWDIDPNNKATPSSWRYCTCWWACWR</sequence>
<proteinExistence type="predicted"/>